<dbReference type="Gramene" id="TraesCS3A03G0525900.1">
    <property type="protein sequence ID" value="TraesCS3A03G0525900.1.CDS1"/>
    <property type="gene ID" value="TraesCS3A03G0525900"/>
</dbReference>
<dbReference type="Gramene" id="TraesWEE_scaffold_032106_01G000100.1">
    <property type="protein sequence ID" value="TraesWEE_scaffold_032106_01G000100.1"/>
    <property type="gene ID" value="TraesWEE_scaffold_032106_01G000100"/>
</dbReference>
<reference evidence="2" key="2">
    <citation type="submission" date="2018-10" db="UniProtKB">
        <authorList>
            <consortium name="EnsemblPlants"/>
        </authorList>
    </citation>
    <scope>IDENTIFICATION</scope>
</reference>
<evidence type="ECO:0000313" key="2">
    <source>
        <dbReference type="EnsemblPlants" id="TraesCS3A02G203600.1.cds1"/>
    </source>
</evidence>
<name>A0A3B6EHE8_WHEAT</name>
<evidence type="ECO:0000313" key="3">
    <source>
        <dbReference type="Proteomes" id="UP000019116"/>
    </source>
</evidence>
<dbReference type="Gramene" id="TraesROB_scaffold_043346_01G000100.1">
    <property type="protein sequence ID" value="TraesROB_scaffold_043346_01G000100.1"/>
    <property type="gene ID" value="TraesROB_scaffold_043346_01G000100"/>
</dbReference>
<dbReference type="Gramene" id="TraesNOR3A03G01424530.1">
    <property type="protein sequence ID" value="TraesNOR3A03G01424530.1.CDS1"/>
    <property type="gene ID" value="TraesNOR3A03G01424530"/>
</dbReference>
<dbReference type="OMA" id="IAKFGYH"/>
<feature type="region of interest" description="Disordered" evidence="1">
    <location>
        <begin position="50"/>
        <end position="77"/>
    </location>
</feature>
<accession>A0A3B6EHE8</accession>
<dbReference type="Gramene" id="TraesJUL3A03G01415950.1">
    <property type="protein sequence ID" value="TraesJUL3A03G01415950.1.CDS1"/>
    <property type="gene ID" value="TraesJUL3A03G01415950"/>
</dbReference>
<proteinExistence type="predicted"/>
<dbReference type="Gramene" id="TraesSYM3A03G01425750.1">
    <property type="protein sequence ID" value="TraesSYM3A03G01425750.1.CDS1"/>
    <property type="gene ID" value="TraesSYM3A03G01425750"/>
</dbReference>
<dbReference type="Gramene" id="TraesCAD_scaffold_042929_01G000100.1">
    <property type="protein sequence ID" value="TraesCAD_scaffold_042929_01G000100.1"/>
    <property type="gene ID" value="TraesCAD_scaffold_042929_01G000100"/>
</dbReference>
<dbReference type="AlphaFoldDB" id="A0A3B6EHE8"/>
<dbReference type="Gramene" id="TraesJAG3A03G01412960.1">
    <property type="protein sequence ID" value="TraesJAG3A03G01412960.1.CDS1"/>
    <property type="gene ID" value="TraesJAG3A03G01412960"/>
</dbReference>
<dbReference type="Gramene" id="TraesRN3A0100538100.1">
    <property type="protein sequence ID" value="TraesRN3A0100538100.1"/>
    <property type="gene ID" value="TraesRN3A0100538100"/>
</dbReference>
<dbReference type="Gramene" id="TraesCLE_scaffold_102130_01G000100.1">
    <property type="protein sequence ID" value="TraesCLE_scaffold_102130_01G000100.1"/>
    <property type="gene ID" value="TraesCLE_scaffold_102130_01G000100"/>
</dbReference>
<dbReference type="EnsemblPlants" id="TraesCS3A02G203600.1">
    <property type="protein sequence ID" value="TraesCS3A02G203600.1.cds1"/>
    <property type="gene ID" value="TraesCS3A02G203600"/>
</dbReference>
<reference evidence="2" key="1">
    <citation type="submission" date="2018-08" db="EMBL/GenBank/DDBJ databases">
        <authorList>
            <person name="Rossello M."/>
        </authorList>
    </citation>
    <scope>NUCLEOTIDE SEQUENCE [LARGE SCALE GENOMIC DNA]</scope>
    <source>
        <strain evidence="2">cv. Chinese Spring</strain>
    </source>
</reference>
<feature type="compositionally biased region" description="Low complexity" evidence="1">
    <location>
        <begin position="61"/>
        <end position="70"/>
    </location>
</feature>
<organism evidence="2">
    <name type="scientific">Triticum aestivum</name>
    <name type="common">Wheat</name>
    <dbReference type="NCBI Taxonomy" id="4565"/>
    <lineage>
        <taxon>Eukaryota</taxon>
        <taxon>Viridiplantae</taxon>
        <taxon>Streptophyta</taxon>
        <taxon>Embryophyta</taxon>
        <taxon>Tracheophyta</taxon>
        <taxon>Spermatophyta</taxon>
        <taxon>Magnoliopsida</taxon>
        <taxon>Liliopsida</taxon>
        <taxon>Poales</taxon>
        <taxon>Poaceae</taxon>
        <taxon>BOP clade</taxon>
        <taxon>Pooideae</taxon>
        <taxon>Triticodae</taxon>
        <taxon>Triticeae</taxon>
        <taxon>Triticinae</taxon>
        <taxon>Triticum</taxon>
    </lineage>
</organism>
<evidence type="ECO:0000256" key="1">
    <source>
        <dbReference type="SAM" id="MobiDB-lite"/>
    </source>
</evidence>
<dbReference type="Proteomes" id="UP000019116">
    <property type="component" value="Chromosome 3A"/>
</dbReference>
<keyword evidence="3" id="KW-1185">Reference proteome</keyword>
<protein>
    <submittedName>
        <fullName evidence="2">Uncharacterized protein</fullName>
    </submittedName>
</protein>
<dbReference type="Gramene" id="TraesMAC3A03G01401590.1">
    <property type="protein sequence ID" value="TraesMAC3A03G01401590.1.CDS1"/>
    <property type="gene ID" value="TraesMAC3A03G01401590"/>
</dbReference>
<dbReference type="Gramene" id="TraesLDM3A03G01404460.1">
    <property type="protein sequence ID" value="TraesLDM3A03G01404460.1.CDS1"/>
    <property type="gene ID" value="TraesLDM3A03G01404460"/>
</dbReference>
<dbReference type="Gramene" id="TraesCS3A02G203600.1">
    <property type="protein sequence ID" value="TraesCS3A02G203600.1.cds1"/>
    <property type="gene ID" value="TraesCS3A02G203600"/>
</dbReference>
<dbReference type="Gramene" id="TraesSTA3A03G01395140.1">
    <property type="protein sequence ID" value="TraesSTA3A03G01395140.1.CDS1"/>
    <property type="gene ID" value="TraesSTA3A03G01395140"/>
</dbReference>
<dbReference type="Gramene" id="TraesARI3A03G01424700.1">
    <property type="protein sequence ID" value="TraesARI3A03G01424700.1.CDS1"/>
    <property type="gene ID" value="TraesARI3A03G01424700"/>
</dbReference>
<dbReference type="Gramene" id="TraesLAC3A03G01347790.1">
    <property type="protein sequence ID" value="TraesLAC3A03G01347790.1.CDS1"/>
    <property type="gene ID" value="TraesLAC3A03G01347790"/>
</dbReference>
<sequence length="96" mass="10915">MTRKTNNARTSAPDRDSCAAMFWTRQVPRVRRVKTAPAFVKFHDAGSPRIRQVPLRDVQLPSTPKTSDSPSSHDDLSVPRRIAKFGYCRNHVKLLL</sequence>